<evidence type="ECO:0000256" key="9">
    <source>
        <dbReference type="ARBA" id="ARBA00022982"/>
    </source>
</evidence>
<dbReference type="InterPro" id="IPR037099">
    <property type="entry name" value="Fum_R/Succ_DH_flav-like_C_sf"/>
</dbReference>
<feature type="binding site" evidence="18">
    <location>
        <begin position="91"/>
        <end position="106"/>
    </location>
    <ligand>
        <name>FAD</name>
        <dbReference type="ChEBI" id="CHEBI:57692"/>
    </ligand>
</feature>
<dbReference type="InterPro" id="IPR003953">
    <property type="entry name" value="FAD-dep_OxRdtase_2_FAD-bd"/>
</dbReference>
<dbReference type="GO" id="GO:0005743">
    <property type="term" value="C:mitochondrial inner membrane"/>
    <property type="evidence" value="ECO:0007669"/>
    <property type="project" value="UniProtKB-SubCell"/>
</dbReference>
<evidence type="ECO:0000256" key="4">
    <source>
        <dbReference type="ARBA" id="ARBA00022448"/>
    </source>
</evidence>
<keyword evidence="6" id="KW-0999">Mitochondrion inner membrane</keyword>
<keyword evidence="10 20" id="KW-0560">Oxidoreductase</keyword>
<keyword evidence="8 20" id="KW-0809">Transit peptide</keyword>
<dbReference type="Proteomes" id="UP000694383">
    <property type="component" value="Unplaced"/>
</dbReference>
<feature type="signal peptide" evidence="21">
    <location>
        <begin position="1"/>
        <end position="27"/>
    </location>
</feature>
<dbReference type="InterPro" id="IPR014006">
    <property type="entry name" value="Succ_Dhase_FrdA_Gneg"/>
</dbReference>
<keyword evidence="21" id="KW-0732">Signal</keyword>
<dbReference type="InterPro" id="IPR015939">
    <property type="entry name" value="Fum_Rdtase/Succ_DH_flav-like_C"/>
</dbReference>
<keyword evidence="9 20" id="KW-0249">Electron transport</keyword>
<evidence type="ECO:0000313" key="24">
    <source>
        <dbReference type="Ensembl" id="ENSOSIP00000039195.1"/>
    </source>
</evidence>
<feature type="binding site" evidence="18">
    <location>
        <position position="263"/>
    </location>
    <ligand>
        <name>FAD</name>
        <dbReference type="ChEBI" id="CHEBI:57692"/>
    </ligand>
</feature>
<evidence type="ECO:0000256" key="1">
    <source>
        <dbReference type="ARBA" id="ARBA00004443"/>
    </source>
</evidence>
<dbReference type="GO" id="GO:0050660">
    <property type="term" value="F:flavin adenine dinucleotide binding"/>
    <property type="evidence" value="ECO:0007669"/>
    <property type="project" value="InterPro"/>
</dbReference>
<evidence type="ECO:0000256" key="20">
    <source>
        <dbReference type="RuleBase" id="RU362051"/>
    </source>
</evidence>
<keyword evidence="25" id="KW-1185">Reference proteome</keyword>
<evidence type="ECO:0000256" key="10">
    <source>
        <dbReference type="ARBA" id="ARBA00023002"/>
    </source>
</evidence>
<dbReference type="UniPathway" id="UPA00223">
    <property type="reaction ID" value="UER01006"/>
</dbReference>
<dbReference type="Ensembl" id="ENSOSIT00000041309.1">
    <property type="protein sequence ID" value="ENSOSIP00000039195.1"/>
    <property type="gene ID" value="ENSOSIG00000017465.1"/>
</dbReference>
<evidence type="ECO:0000256" key="17">
    <source>
        <dbReference type="PIRSR" id="PIRSR611281-2"/>
    </source>
</evidence>
<dbReference type="InterPro" id="IPR030664">
    <property type="entry name" value="SdhA/FrdA/AprA"/>
</dbReference>
<feature type="active site" description="Proton acceptor" evidence="16">
    <location>
        <position position="328"/>
    </location>
</feature>
<comment type="pathway">
    <text evidence="2 20">Carbohydrate metabolism; tricarboxylic acid cycle; fumarate from succinate (eukaryal route): step 1/1.</text>
</comment>
<keyword evidence="11" id="KW-0496">Mitochondrion</keyword>
<feature type="binding site" evidence="18">
    <location>
        <begin position="444"/>
        <end position="445"/>
    </location>
    <ligand>
        <name>FAD</name>
        <dbReference type="ChEBI" id="CHEBI:57692"/>
    </ligand>
</feature>
<dbReference type="NCBIfam" id="TIGR01812">
    <property type="entry name" value="sdhA_frdA_Gneg"/>
    <property type="match status" value="1"/>
</dbReference>
<comment type="subcellular location">
    <subcellularLocation>
        <location evidence="1 20">Mitochondrion inner membrane</location>
        <topology evidence="1 20">Peripheral membrane protein</topology>
        <orientation evidence="1 20">Matrix side</orientation>
    </subcellularLocation>
</comment>
<evidence type="ECO:0000256" key="13">
    <source>
        <dbReference type="ARBA" id="ARBA00047404"/>
    </source>
</evidence>
<dbReference type="GeneTree" id="ENSGT00910000144277"/>
<name>A0A8C7Z831_9TELE</name>
<comment type="similarity">
    <text evidence="3 20">Belongs to the FAD-dependent oxidoreductase 2 family. FRD/SDH subfamily.</text>
</comment>
<evidence type="ECO:0000256" key="11">
    <source>
        <dbReference type="ARBA" id="ARBA00023128"/>
    </source>
</evidence>
<keyword evidence="20" id="KW-0816">Tricarboxylic acid cycle</keyword>
<dbReference type="InterPro" id="IPR011281">
    <property type="entry name" value="Succ_DH_flav_su_fwd"/>
</dbReference>
<dbReference type="InterPro" id="IPR027477">
    <property type="entry name" value="Succ_DH/fumarate_Rdtase_cat_sf"/>
</dbReference>
<feature type="binding site" evidence="17">
    <location>
        <position position="284"/>
    </location>
    <ligand>
        <name>substrate</name>
    </ligand>
</feature>
<evidence type="ECO:0000259" key="22">
    <source>
        <dbReference type="Pfam" id="PF00890"/>
    </source>
</evidence>
<evidence type="ECO:0000256" key="5">
    <source>
        <dbReference type="ARBA" id="ARBA00022630"/>
    </source>
</evidence>
<protein>
    <recommendedName>
        <fullName evidence="20">Succinate dehydrogenase [ubiquinone] flavoprotein subunit, mitochondrial</fullName>
        <ecNumber evidence="20">1.3.5.1</ecNumber>
    </recommendedName>
</protein>
<dbReference type="InterPro" id="IPR036188">
    <property type="entry name" value="FAD/NAD-bd_sf"/>
</dbReference>
<dbReference type="Pfam" id="PF00890">
    <property type="entry name" value="FAD_binding_2"/>
    <property type="match status" value="1"/>
</dbReference>
<comment type="catalytic activity">
    <reaction evidence="14">
        <text>a ubiquinone + succinate = a ubiquinol + fumarate</text>
        <dbReference type="Rhea" id="RHEA:13713"/>
        <dbReference type="Rhea" id="RHEA-COMP:9565"/>
        <dbReference type="Rhea" id="RHEA-COMP:9566"/>
        <dbReference type="ChEBI" id="CHEBI:16389"/>
        <dbReference type="ChEBI" id="CHEBI:17976"/>
        <dbReference type="ChEBI" id="CHEBI:29806"/>
        <dbReference type="ChEBI" id="CHEBI:30031"/>
        <dbReference type="EC" id="1.3.5.1"/>
    </reaction>
</comment>
<evidence type="ECO:0000259" key="23">
    <source>
        <dbReference type="Pfam" id="PF02910"/>
    </source>
</evidence>
<dbReference type="AlphaFoldDB" id="A0A8C7Z831"/>
<feature type="binding site" evidence="17">
    <location>
        <position position="296"/>
    </location>
    <ligand>
        <name>substrate</name>
    </ligand>
</feature>
<dbReference type="PROSITE" id="PS00504">
    <property type="entry name" value="FRD_SDH_FAD_BINDING"/>
    <property type="match status" value="1"/>
</dbReference>
<dbReference type="FunFam" id="3.50.50.60:FF:001062">
    <property type="entry name" value="Succinate dehydrogenase complex, subunit A, flavoprotein (Fp)"/>
    <property type="match status" value="1"/>
</dbReference>
<comment type="cofactor">
    <cofactor evidence="18">
        <name>FAD</name>
        <dbReference type="ChEBI" id="CHEBI:57692"/>
    </cofactor>
    <text evidence="18">Flavinylated by SdhE, about 5% flavinylation occurs in the absence of SdhE.</text>
</comment>
<keyword evidence="4 20" id="KW-0813">Transport</keyword>
<dbReference type="EC" id="1.3.5.1" evidence="20"/>
<comment type="catalytic activity">
    <reaction evidence="13">
        <text>(R)-malate + a quinone = enol-oxaloacetate + a quinol</text>
        <dbReference type="Rhea" id="RHEA:79827"/>
        <dbReference type="ChEBI" id="CHEBI:15588"/>
        <dbReference type="ChEBI" id="CHEBI:17479"/>
        <dbReference type="ChEBI" id="CHEBI:24646"/>
        <dbReference type="ChEBI" id="CHEBI:132124"/>
    </reaction>
    <physiologicalReaction direction="left-to-right" evidence="13">
        <dbReference type="Rhea" id="RHEA:79828"/>
    </physiologicalReaction>
</comment>
<dbReference type="PANTHER" id="PTHR11632:SF51">
    <property type="entry name" value="SUCCINATE DEHYDROGENASE [UBIQUINONE] FLAVOPROTEIN SUBUNIT, MITOCHONDRIAL"/>
    <property type="match status" value="1"/>
</dbReference>
<accession>A0A8C7Z831</accession>
<evidence type="ECO:0000256" key="6">
    <source>
        <dbReference type="ARBA" id="ARBA00022792"/>
    </source>
</evidence>
<evidence type="ECO:0000256" key="14">
    <source>
        <dbReference type="ARBA" id="ARBA00047755"/>
    </source>
</evidence>
<feature type="binding site" evidence="17">
    <location>
        <position position="395"/>
    </location>
    <ligand>
        <name>substrate</name>
    </ligand>
</feature>
<dbReference type="Gene3D" id="4.10.80.40">
    <property type="entry name" value="succinate dehydrogenase protein domain"/>
    <property type="match status" value="1"/>
</dbReference>
<comment type="catalytic activity">
    <reaction evidence="15">
        <text>(S)-malate + a quinone = enol-oxaloacetate + a quinol</text>
        <dbReference type="Rhea" id="RHEA:79831"/>
        <dbReference type="ChEBI" id="CHEBI:15589"/>
        <dbReference type="ChEBI" id="CHEBI:17479"/>
        <dbReference type="ChEBI" id="CHEBI:24646"/>
        <dbReference type="ChEBI" id="CHEBI:132124"/>
    </reaction>
    <physiologicalReaction direction="left-to-right" evidence="15">
        <dbReference type="Rhea" id="RHEA:79832"/>
    </physiologicalReaction>
</comment>
<feature type="modified residue" description="Tele-8alpha-FAD histidine" evidence="19">
    <location>
        <position position="99"/>
    </location>
</feature>
<feature type="binding site" evidence="18">
    <location>
        <position position="428"/>
    </location>
    <ligand>
        <name>FAD</name>
        <dbReference type="ChEBI" id="CHEBI:57692"/>
    </ligand>
</feature>
<reference evidence="24" key="2">
    <citation type="submission" date="2025-09" db="UniProtKB">
        <authorList>
            <consortium name="Ensembl"/>
        </authorList>
    </citation>
    <scope>IDENTIFICATION</scope>
</reference>
<dbReference type="SUPFAM" id="SSF46977">
    <property type="entry name" value="Succinate dehydrogenase/fumarate reductase flavoprotein C-terminal domain"/>
    <property type="match status" value="1"/>
</dbReference>
<dbReference type="InterPro" id="IPR003952">
    <property type="entry name" value="FRD_SDH_FAD_BS"/>
</dbReference>
<dbReference type="GO" id="GO:0009055">
    <property type="term" value="F:electron transfer activity"/>
    <property type="evidence" value="ECO:0007669"/>
    <property type="project" value="TreeGrafter"/>
</dbReference>
<keyword evidence="5 18" id="KW-0285">Flavoprotein</keyword>
<dbReference type="FunFam" id="3.90.700.10:FF:000001">
    <property type="entry name" value="Mitochondrial succinate dehydrogenase flavoprotein subunit"/>
    <property type="match status" value="1"/>
</dbReference>
<keyword evidence="12 20" id="KW-0472">Membrane</keyword>
<sequence>RSAVFFLSQILLSSKAVLLSCQVPAAAVQNSRNFHFSIYGKKNNAKVSDDISTQYPVVDHEFDAVVVGAGGAGLRAAFGLSEAGFNTACVTKLFPTRSHTVAAQGGINAALGNMEDDDWRWHFYDTVKGSDWLGDQDAIHYMTEQAPAAVVELENFGMPFSRTEDGKIYQRAFGGQSLKYGKGGQAHRCCCVADRTGHSLLHTLYGRSLRYDTSYFVEYFALDLLMEDGMDLFTASDPKTPSLPRGYGRTYFSCTSAHTSTGDGNAMVTRAGLPCQDLEFVQFHPTGIYGAGCLITEGCRGEGGILINSEGERFMERYAPNAKDLASRDVVSRSMTIEIREGRGVGPEKDHVYLQLHHLPPQQLAARLPGISETAMIFAGVDVTKEPIPVLPTVHYNMGGIPTNYKGQVIDYTDGKDRVVPGLYACGEAACASVHGANRLGANSLLDLVVFGRACALTIASEHKPGEKLSPLKPNAGEESVANMDKLRFANGSLRTSEIRLNMQKTMQNHAAVFRTGSVLKEGCDKMDDIYQTLDQIKTFDRGIVWNTDLVESLELQNLMLNAVQTIHSAEQRKESRGAHAREDFKVRVDEFDYSKPLQGQEKKPFEQHWRKHTLSYVDRKTGKVTLKYRPVIDRSLDEEDCAHVPPAIRSY</sequence>
<dbReference type="FunFam" id="3.50.50.60:FF:000298">
    <property type="entry name" value="Succinate dehydrogenase complex flavoprotein subunit A"/>
    <property type="match status" value="1"/>
</dbReference>
<dbReference type="FunFam" id="1.20.58.100:FF:000001">
    <property type="entry name" value="Succinate dehydrogenase flavoprotein subunit (SdhA)"/>
    <property type="match status" value="1"/>
</dbReference>
<dbReference type="Gene3D" id="3.90.700.10">
    <property type="entry name" value="Succinate dehydrogenase/fumarate reductase flavoprotein, catalytic domain"/>
    <property type="match status" value="1"/>
</dbReference>
<dbReference type="Gene3D" id="3.50.50.60">
    <property type="entry name" value="FAD/NAD(P)-binding domain"/>
    <property type="match status" value="2"/>
</dbReference>
<keyword evidence="7 18" id="KW-0274">FAD</keyword>
<dbReference type="SUPFAM" id="SSF56425">
    <property type="entry name" value="Succinate dehydrogenase/fumarate reductase flavoprotein, catalytic domain"/>
    <property type="match status" value="1"/>
</dbReference>
<evidence type="ECO:0000256" key="18">
    <source>
        <dbReference type="PIRSR" id="PIRSR611281-3"/>
    </source>
</evidence>
<dbReference type="NCBIfam" id="TIGR01816">
    <property type="entry name" value="sdhA_forward"/>
    <property type="match status" value="1"/>
</dbReference>
<dbReference type="PANTHER" id="PTHR11632">
    <property type="entry name" value="SUCCINATE DEHYDROGENASE 2 FLAVOPROTEIN SUBUNIT"/>
    <property type="match status" value="1"/>
</dbReference>
<evidence type="ECO:0000256" key="3">
    <source>
        <dbReference type="ARBA" id="ARBA00008040"/>
    </source>
</evidence>
<dbReference type="GO" id="GO:0008177">
    <property type="term" value="F:succinate dehydrogenase (quinone) activity"/>
    <property type="evidence" value="ECO:0007669"/>
    <property type="project" value="UniProtKB-EC"/>
</dbReference>
<dbReference type="Gene3D" id="1.20.58.100">
    <property type="entry name" value="Fumarate reductase/succinate dehydrogenase flavoprotein-like, C-terminal domain"/>
    <property type="match status" value="1"/>
</dbReference>
<comment type="catalytic activity">
    <reaction evidence="20">
        <text>a quinone + succinate = fumarate + a quinol</text>
        <dbReference type="Rhea" id="RHEA:40523"/>
        <dbReference type="ChEBI" id="CHEBI:24646"/>
        <dbReference type="ChEBI" id="CHEBI:29806"/>
        <dbReference type="ChEBI" id="CHEBI:30031"/>
        <dbReference type="ChEBI" id="CHEBI:132124"/>
        <dbReference type="EC" id="1.3.5.1"/>
    </reaction>
</comment>
<evidence type="ECO:0000256" key="7">
    <source>
        <dbReference type="ARBA" id="ARBA00022827"/>
    </source>
</evidence>
<evidence type="ECO:0000256" key="19">
    <source>
        <dbReference type="PIRSR" id="PIRSR611281-4"/>
    </source>
</evidence>
<evidence type="ECO:0000256" key="16">
    <source>
        <dbReference type="PIRSR" id="PIRSR611281-1"/>
    </source>
</evidence>
<proteinExistence type="inferred from homology"/>
<feature type="binding site" evidence="18">
    <location>
        <begin position="68"/>
        <end position="73"/>
    </location>
    <ligand>
        <name>FAD</name>
        <dbReference type="ChEBI" id="CHEBI:57692"/>
    </ligand>
</feature>
<reference evidence="24" key="1">
    <citation type="submission" date="2025-08" db="UniProtKB">
        <authorList>
            <consortium name="Ensembl"/>
        </authorList>
    </citation>
    <scope>IDENTIFICATION</scope>
</reference>
<organism evidence="24 25">
    <name type="scientific">Oryzias sinensis</name>
    <name type="common">Chinese medaka</name>
    <dbReference type="NCBI Taxonomy" id="183150"/>
    <lineage>
        <taxon>Eukaryota</taxon>
        <taxon>Metazoa</taxon>
        <taxon>Chordata</taxon>
        <taxon>Craniata</taxon>
        <taxon>Vertebrata</taxon>
        <taxon>Euteleostomi</taxon>
        <taxon>Actinopterygii</taxon>
        <taxon>Neopterygii</taxon>
        <taxon>Teleostei</taxon>
        <taxon>Neoteleostei</taxon>
        <taxon>Acanthomorphata</taxon>
        <taxon>Ovalentaria</taxon>
        <taxon>Atherinomorphae</taxon>
        <taxon>Beloniformes</taxon>
        <taxon>Adrianichthyidae</taxon>
        <taxon>Oryziinae</taxon>
        <taxon>Oryzias</taxon>
    </lineage>
</organism>
<evidence type="ECO:0000256" key="15">
    <source>
        <dbReference type="ARBA" id="ARBA00048512"/>
    </source>
</evidence>
<dbReference type="SUPFAM" id="SSF51905">
    <property type="entry name" value="FAD/NAD(P)-binding domain"/>
    <property type="match status" value="1"/>
</dbReference>
<feature type="binding site" evidence="17">
    <location>
        <position position="439"/>
    </location>
    <ligand>
        <name>substrate</name>
    </ligand>
</feature>
<feature type="domain" description="Fumarate reductase/succinate dehydrogenase flavoprotein-like C-terminal" evidence="23">
    <location>
        <begin position="500"/>
        <end position="652"/>
    </location>
</feature>
<evidence type="ECO:0000256" key="2">
    <source>
        <dbReference type="ARBA" id="ARBA00004788"/>
    </source>
</evidence>
<evidence type="ECO:0000313" key="25">
    <source>
        <dbReference type="Proteomes" id="UP000694383"/>
    </source>
</evidence>
<feature type="domain" description="FAD-dependent oxidoreductase 2 FAD-binding" evidence="22">
    <location>
        <begin position="63"/>
        <end position="445"/>
    </location>
</feature>
<evidence type="ECO:0000256" key="8">
    <source>
        <dbReference type="ARBA" id="ARBA00022946"/>
    </source>
</evidence>
<comment type="function">
    <text evidence="20">Flavoprotein (FP) subunit of succinate dehydrogenase (SDH) that is involved in complex II of the mitochondrial electron transport chain and is responsible for transferring electrons from succinate to ubiquinone (coenzyme Q).</text>
</comment>
<evidence type="ECO:0000256" key="12">
    <source>
        <dbReference type="ARBA" id="ARBA00023136"/>
    </source>
</evidence>
<evidence type="ECO:0000256" key="21">
    <source>
        <dbReference type="SAM" id="SignalP"/>
    </source>
</evidence>
<dbReference type="FunFam" id="4.10.80.40:FF:000004">
    <property type="entry name" value="Succinate dehydrogenase [ubiquinone] flavoprotein subunit, mitochondrial"/>
    <property type="match status" value="1"/>
</dbReference>
<dbReference type="GO" id="GO:0006121">
    <property type="term" value="P:mitochondrial electron transport, succinate to ubiquinone"/>
    <property type="evidence" value="ECO:0007669"/>
    <property type="project" value="TreeGrafter"/>
</dbReference>
<dbReference type="GO" id="GO:0006099">
    <property type="term" value="P:tricarboxylic acid cycle"/>
    <property type="evidence" value="ECO:0007669"/>
    <property type="project" value="UniProtKB-UniPathway"/>
</dbReference>
<dbReference type="Pfam" id="PF02910">
    <property type="entry name" value="Succ_DH_flav_C"/>
    <property type="match status" value="1"/>
</dbReference>
<feature type="chain" id="PRO_5034056432" description="Succinate dehydrogenase [ubiquinone] flavoprotein subunit, mitochondrial" evidence="21">
    <location>
        <begin position="28"/>
        <end position="652"/>
    </location>
</feature>